<comment type="similarity">
    <text evidence="1">Belongs to the thioesterase PaaI family.</text>
</comment>
<evidence type="ECO:0000313" key="4">
    <source>
        <dbReference type="Proteomes" id="UP000813463"/>
    </source>
</evidence>
<dbReference type="RefSeq" id="XP_021849412.2">
    <property type="nucleotide sequence ID" value="XM_021993720.2"/>
</dbReference>
<protein>
    <recommendedName>
        <fullName evidence="3">Thioesterase domain-containing protein</fullName>
    </recommendedName>
</protein>
<dbReference type="Gene3D" id="3.10.129.10">
    <property type="entry name" value="Hotdog Thioesterase"/>
    <property type="match status" value="1"/>
</dbReference>
<dbReference type="GO" id="GO:0047617">
    <property type="term" value="F:fatty acyl-CoA hydrolase activity"/>
    <property type="evidence" value="ECO:0000318"/>
    <property type="project" value="GO_Central"/>
</dbReference>
<proteinExistence type="inferred from homology"/>
<dbReference type="Proteomes" id="UP000813463">
    <property type="component" value="Chromosome 2"/>
</dbReference>
<dbReference type="PANTHER" id="PTHR21660:SF12">
    <property type="entry name" value="OS07G0462700 PROTEIN"/>
    <property type="match status" value="1"/>
</dbReference>
<dbReference type="KEGG" id="soe:110789069"/>
<evidence type="ECO:0000256" key="1">
    <source>
        <dbReference type="ARBA" id="ARBA00008324"/>
    </source>
</evidence>
<accession>A0A9R0IHQ4</accession>
<name>A0A9R0IHQ4_SPIOL</name>
<dbReference type="InterPro" id="IPR006683">
    <property type="entry name" value="Thioestr_dom"/>
</dbReference>
<organism evidence="4 5">
    <name type="scientific">Spinacia oleracea</name>
    <name type="common">Spinach</name>
    <dbReference type="NCBI Taxonomy" id="3562"/>
    <lineage>
        <taxon>Eukaryota</taxon>
        <taxon>Viridiplantae</taxon>
        <taxon>Streptophyta</taxon>
        <taxon>Embryophyta</taxon>
        <taxon>Tracheophyta</taxon>
        <taxon>Spermatophyta</taxon>
        <taxon>Magnoliopsida</taxon>
        <taxon>eudicotyledons</taxon>
        <taxon>Gunneridae</taxon>
        <taxon>Pentapetalae</taxon>
        <taxon>Caryophyllales</taxon>
        <taxon>Chenopodiaceae</taxon>
        <taxon>Chenopodioideae</taxon>
        <taxon>Anserineae</taxon>
        <taxon>Spinacia</taxon>
    </lineage>
</organism>
<dbReference type="GeneID" id="110789069"/>
<dbReference type="NCBIfam" id="TIGR00369">
    <property type="entry name" value="unchar_dom_1"/>
    <property type="match status" value="1"/>
</dbReference>
<keyword evidence="2" id="KW-0378">Hydrolase</keyword>
<evidence type="ECO:0000259" key="3">
    <source>
        <dbReference type="Pfam" id="PF03061"/>
    </source>
</evidence>
<keyword evidence="4" id="KW-1185">Reference proteome</keyword>
<dbReference type="SUPFAM" id="SSF54637">
    <property type="entry name" value="Thioesterase/thiol ester dehydrase-isomerase"/>
    <property type="match status" value="1"/>
</dbReference>
<dbReference type="InterPro" id="IPR029069">
    <property type="entry name" value="HotDog_dom_sf"/>
</dbReference>
<reference evidence="5" key="2">
    <citation type="submission" date="2025-08" db="UniProtKB">
        <authorList>
            <consortium name="RefSeq"/>
        </authorList>
    </citation>
    <scope>IDENTIFICATION</scope>
    <source>
        <tissue evidence="5">Leaf</tissue>
    </source>
</reference>
<gene>
    <name evidence="5" type="primary">LOC110789069</name>
</gene>
<dbReference type="PANTHER" id="PTHR21660">
    <property type="entry name" value="THIOESTERASE SUPERFAMILY MEMBER-RELATED"/>
    <property type="match status" value="1"/>
</dbReference>
<dbReference type="CDD" id="cd03443">
    <property type="entry name" value="PaaI_thioesterase"/>
    <property type="match status" value="1"/>
</dbReference>
<reference evidence="4" key="1">
    <citation type="journal article" date="2021" name="Nat. Commun.">
        <title>Genomic analyses provide insights into spinach domestication and the genetic basis of agronomic traits.</title>
        <authorList>
            <person name="Cai X."/>
            <person name="Sun X."/>
            <person name="Xu C."/>
            <person name="Sun H."/>
            <person name="Wang X."/>
            <person name="Ge C."/>
            <person name="Zhang Z."/>
            <person name="Wang Q."/>
            <person name="Fei Z."/>
            <person name="Jiao C."/>
            <person name="Wang Q."/>
        </authorList>
    </citation>
    <scope>NUCLEOTIDE SEQUENCE [LARGE SCALE GENOMIC DNA]</scope>
    <source>
        <strain evidence="4">cv. Varoflay</strain>
    </source>
</reference>
<evidence type="ECO:0000256" key="2">
    <source>
        <dbReference type="ARBA" id="ARBA00022801"/>
    </source>
</evidence>
<dbReference type="InterPro" id="IPR003736">
    <property type="entry name" value="PAAI_dom"/>
</dbReference>
<feature type="domain" description="Thioesterase" evidence="3">
    <location>
        <begin position="85"/>
        <end position="158"/>
    </location>
</feature>
<evidence type="ECO:0000313" key="5">
    <source>
        <dbReference type="RefSeq" id="XP_021849412.2"/>
    </source>
</evidence>
<dbReference type="InterPro" id="IPR039298">
    <property type="entry name" value="ACOT13"/>
</dbReference>
<sequence length="175" mass="19012">MAIDDSKNKVDNDQQEQEGEDYATQSTLQFFQGLGISLKLPQISTNHDFLSELVVSLLKVDSISRGHVTCSFSVLPPVANYYKGLHGGAVAIIAERLATACARTIVGEEKPLFLVELSISYLSSASINAELIANASVVRSGRNLTVVSIEIRLKETKKLLYTAQATLHHLPSAKL</sequence>
<dbReference type="AlphaFoldDB" id="A0A9R0IHQ4"/>
<dbReference type="Pfam" id="PF03061">
    <property type="entry name" value="4HBT"/>
    <property type="match status" value="1"/>
</dbReference>